<reference evidence="1" key="1">
    <citation type="submission" date="2022-06" db="EMBL/GenBank/DDBJ databases">
        <title>Genome Sequence of Candolleomyces eurysporus.</title>
        <authorList>
            <person name="Buettner E."/>
        </authorList>
    </citation>
    <scope>NUCLEOTIDE SEQUENCE</scope>
    <source>
        <strain evidence="1">VTCC 930004</strain>
    </source>
</reference>
<dbReference type="EMBL" id="JANBPK010001207">
    <property type="protein sequence ID" value="KAJ2924737.1"/>
    <property type="molecule type" value="Genomic_DNA"/>
</dbReference>
<proteinExistence type="predicted"/>
<dbReference type="OrthoDB" id="3020649at2759"/>
<dbReference type="Proteomes" id="UP001140091">
    <property type="component" value="Unassembled WGS sequence"/>
</dbReference>
<accession>A0A9W8IXX1</accession>
<protein>
    <submittedName>
        <fullName evidence="1">Uncharacterized protein</fullName>
    </submittedName>
</protein>
<feature type="non-terminal residue" evidence="1">
    <location>
        <position position="273"/>
    </location>
</feature>
<sequence>MSSSRGYYFASQTSRDPCIIISLLDGFVRSGDGCHYFQSQLKSLNRRTRRKVLESLVLRPQFFLSDPHTHSRLEATLLTMELLVRALKSILLDPMLMEECLQLDILSEYSTAFYLFCQLLGNTATTGTRSQKASWRSFFAGLISFSQCVVLNFVKDRRKAFRIMKCRLVTCALRCMLHIDDGIPDKNTALGFILTDTVNYLTYSDVYRAVAPEYPKDLIAMVRARNISKEVNLSCLRFEQRFVLALETFDNRKDIPIHMCSNLKVRYHPDFAR</sequence>
<gene>
    <name evidence="1" type="ORF">H1R20_g12355</name>
</gene>
<evidence type="ECO:0000313" key="1">
    <source>
        <dbReference type="EMBL" id="KAJ2924737.1"/>
    </source>
</evidence>
<comment type="caution">
    <text evidence="1">The sequence shown here is derived from an EMBL/GenBank/DDBJ whole genome shotgun (WGS) entry which is preliminary data.</text>
</comment>
<keyword evidence="2" id="KW-1185">Reference proteome</keyword>
<organism evidence="1 2">
    <name type="scientific">Candolleomyces eurysporus</name>
    <dbReference type="NCBI Taxonomy" id="2828524"/>
    <lineage>
        <taxon>Eukaryota</taxon>
        <taxon>Fungi</taxon>
        <taxon>Dikarya</taxon>
        <taxon>Basidiomycota</taxon>
        <taxon>Agaricomycotina</taxon>
        <taxon>Agaricomycetes</taxon>
        <taxon>Agaricomycetidae</taxon>
        <taxon>Agaricales</taxon>
        <taxon>Agaricineae</taxon>
        <taxon>Psathyrellaceae</taxon>
        <taxon>Candolleomyces</taxon>
    </lineage>
</organism>
<dbReference type="AlphaFoldDB" id="A0A9W8IXX1"/>
<name>A0A9W8IXX1_9AGAR</name>
<evidence type="ECO:0000313" key="2">
    <source>
        <dbReference type="Proteomes" id="UP001140091"/>
    </source>
</evidence>